<protein>
    <submittedName>
        <fullName evidence="2">Uncharacterized protein</fullName>
    </submittedName>
</protein>
<accession>A0A4D6NKA2</accession>
<name>A0A4D6NKA2_VIGUN</name>
<dbReference type="AlphaFoldDB" id="A0A4D6NKA2"/>
<keyword evidence="3" id="KW-1185">Reference proteome</keyword>
<sequence length="457" mass="50048">MAVAASRQLAQARGVSPNRDPALLMPLILCSRLGRGGACLTETVSPKQDPSARASGAWITKGIGFKGETFKVTLQWSGRNSMAPVSGCPWWCPICITRGGACLTETVSPKQDPSARASGAWITKGIGFKGETFKVTLQWSGRNSMAPVSGCPWWCPICITRAMAPVFVLCDLLLELWDSAVRCRGIKTSSFQVRVVANTDYFAQASWPRLGEMSRGSPKVFYASHRSGATVLLVELSPRRRGARLGESYSLLSETLQPERRSGRGCVPSCFSLCAWMFKLCLYGLLYDGLMGMMRNSLESLGETFRVALQWSGRNSMAPINGCPWWCPIYMVCHHDRNSTAVAVHADHRNFTLHHLLHHNSSTISVHRACDALTSHHRSLPEKNQARQHPPPRRPPSLQQPMSSSSSRPSHGSRRRSCTTASHSTHLAAAAPTSIAIPPSQRAITACHHRSANQHTS</sequence>
<reference evidence="2 3" key="1">
    <citation type="submission" date="2019-04" db="EMBL/GenBank/DDBJ databases">
        <title>An improved genome assembly and genetic linkage map for asparagus bean, Vigna unguiculata ssp. sesquipedialis.</title>
        <authorList>
            <person name="Xia Q."/>
            <person name="Zhang R."/>
            <person name="Dong Y."/>
        </authorList>
    </citation>
    <scope>NUCLEOTIDE SEQUENCE [LARGE SCALE GENOMIC DNA]</scope>
    <source>
        <tissue evidence="2">Leaf</tissue>
    </source>
</reference>
<evidence type="ECO:0000313" key="3">
    <source>
        <dbReference type="Proteomes" id="UP000501690"/>
    </source>
</evidence>
<dbReference type="EMBL" id="CP039355">
    <property type="protein sequence ID" value="QCE14213.1"/>
    <property type="molecule type" value="Genomic_DNA"/>
</dbReference>
<dbReference type="Proteomes" id="UP000501690">
    <property type="component" value="Linkage Group LG11"/>
</dbReference>
<proteinExistence type="predicted"/>
<evidence type="ECO:0000256" key="1">
    <source>
        <dbReference type="SAM" id="MobiDB-lite"/>
    </source>
</evidence>
<gene>
    <name evidence="2" type="ORF">DEO72_LG11g1212</name>
</gene>
<feature type="region of interest" description="Disordered" evidence="1">
    <location>
        <begin position="378"/>
        <end position="457"/>
    </location>
</feature>
<feature type="compositionally biased region" description="Basic residues" evidence="1">
    <location>
        <begin position="447"/>
        <end position="457"/>
    </location>
</feature>
<feature type="compositionally biased region" description="Low complexity" evidence="1">
    <location>
        <begin position="418"/>
        <end position="440"/>
    </location>
</feature>
<organism evidence="2 3">
    <name type="scientific">Vigna unguiculata</name>
    <name type="common">Cowpea</name>
    <dbReference type="NCBI Taxonomy" id="3917"/>
    <lineage>
        <taxon>Eukaryota</taxon>
        <taxon>Viridiplantae</taxon>
        <taxon>Streptophyta</taxon>
        <taxon>Embryophyta</taxon>
        <taxon>Tracheophyta</taxon>
        <taxon>Spermatophyta</taxon>
        <taxon>Magnoliopsida</taxon>
        <taxon>eudicotyledons</taxon>
        <taxon>Gunneridae</taxon>
        <taxon>Pentapetalae</taxon>
        <taxon>rosids</taxon>
        <taxon>fabids</taxon>
        <taxon>Fabales</taxon>
        <taxon>Fabaceae</taxon>
        <taxon>Papilionoideae</taxon>
        <taxon>50 kb inversion clade</taxon>
        <taxon>NPAAA clade</taxon>
        <taxon>indigoferoid/millettioid clade</taxon>
        <taxon>Phaseoleae</taxon>
        <taxon>Vigna</taxon>
    </lineage>
</organism>
<feature type="compositionally biased region" description="Low complexity" evidence="1">
    <location>
        <begin position="396"/>
        <end position="410"/>
    </location>
</feature>
<evidence type="ECO:0000313" key="2">
    <source>
        <dbReference type="EMBL" id="QCE14213.1"/>
    </source>
</evidence>